<dbReference type="Gene3D" id="3.40.50.850">
    <property type="entry name" value="Isochorismatase-like"/>
    <property type="match status" value="1"/>
</dbReference>
<reference evidence="3" key="1">
    <citation type="submission" date="2020-08" db="EMBL/GenBank/DDBJ databases">
        <title>Novel species isolated from subtropical streams in China.</title>
        <authorList>
            <person name="Lu H."/>
        </authorList>
    </citation>
    <scope>NUCLEOTIDE SEQUENCE</scope>
    <source>
        <strain evidence="3">KACC 12607</strain>
    </source>
</reference>
<evidence type="ECO:0000259" key="2">
    <source>
        <dbReference type="Pfam" id="PF00857"/>
    </source>
</evidence>
<dbReference type="Pfam" id="PF00857">
    <property type="entry name" value="Isochorismatase"/>
    <property type="match status" value="1"/>
</dbReference>
<evidence type="ECO:0000256" key="1">
    <source>
        <dbReference type="ARBA" id="ARBA00022801"/>
    </source>
</evidence>
<accession>A0A923KKJ6</accession>
<dbReference type="NCBIfam" id="NF008517">
    <property type="entry name" value="PRK11440.1"/>
    <property type="match status" value="1"/>
</dbReference>
<gene>
    <name evidence="3" type="ORF">H8K32_07775</name>
</gene>
<organism evidence="3 4">
    <name type="scientific">Undibacterium jejuense</name>
    <dbReference type="NCBI Taxonomy" id="1344949"/>
    <lineage>
        <taxon>Bacteria</taxon>
        <taxon>Pseudomonadati</taxon>
        <taxon>Pseudomonadota</taxon>
        <taxon>Betaproteobacteria</taxon>
        <taxon>Burkholderiales</taxon>
        <taxon>Oxalobacteraceae</taxon>
        <taxon>Undibacterium</taxon>
    </lineage>
</organism>
<comment type="caution">
    <text evidence="3">The sequence shown here is derived from an EMBL/GenBank/DDBJ whole genome shotgun (WGS) entry which is preliminary data.</text>
</comment>
<dbReference type="EMBL" id="JACOFV010000006">
    <property type="protein sequence ID" value="MBC3861990.1"/>
    <property type="molecule type" value="Genomic_DNA"/>
</dbReference>
<dbReference type="SUPFAM" id="SSF52499">
    <property type="entry name" value="Isochorismatase-like hydrolases"/>
    <property type="match status" value="1"/>
</dbReference>
<dbReference type="PANTHER" id="PTHR43540">
    <property type="entry name" value="PEROXYUREIDOACRYLATE/UREIDOACRYLATE AMIDOHYDROLASE-RELATED"/>
    <property type="match status" value="1"/>
</dbReference>
<keyword evidence="1 3" id="KW-0378">Hydrolase</keyword>
<dbReference type="Proteomes" id="UP000634011">
    <property type="component" value="Unassembled WGS sequence"/>
</dbReference>
<name>A0A923KKJ6_9BURK</name>
<dbReference type="InterPro" id="IPR050272">
    <property type="entry name" value="Isochorismatase-like_hydrls"/>
</dbReference>
<sequence>MLELNPKSTALILIDLQNGITALPLAPRSGAEICAISERLAAQCRTAGATVVLVNVGWAADGGDVLKQMVDVPMARPAGGLSADWSDLVPGLAQPGDLHVTKHQWGAFYGTDLDLQLRRRGIDTIILGGIATNFGVESTARAAWEHGYQTIVLEDACSSMSEELHRMSTQHILPRISRVRSCADIHFLTSTD</sequence>
<dbReference type="InterPro" id="IPR000868">
    <property type="entry name" value="Isochorismatase-like_dom"/>
</dbReference>
<dbReference type="RefSeq" id="WP_186911922.1">
    <property type="nucleotide sequence ID" value="NZ_JACOFV010000006.1"/>
</dbReference>
<dbReference type="InterPro" id="IPR036380">
    <property type="entry name" value="Isochorismatase-like_sf"/>
</dbReference>
<dbReference type="CDD" id="cd00431">
    <property type="entry name" value="cysteine_hydrolases"/>
    <property type="match status" value="1"/>
</dbReference>
<proteinExistence type="predicted"/>
<keyword evidence="4" id="KW-1185">Reference proteome</keyword>
<dbReference type="AlphaFoldDB" id="A0A923KKJ6"/>
<feature type="domain" description="Isochorismatase-like" evidence="2">
    <location>
        <begin position="9"/>
        <end position="181"/>
    </location>
</feature>
<evidence type="ECO:0000313" key="4">
    <source>
        <dbReference type="Proteomes" id="UP000634011"/>
    </source>
</evidence>
<dbReference type="GO" id="GO:0016787">
    <property type="term" value="F:hydrolase activity"/>
    <property type="evidence" value="ECO:0007669"/>
    <property type="project" value="UniProtKB-KW"/>
</dbReference>
<protein>
    <submittedName>
        <fullName evidence="3">Hydrolase</fullName>
    </submittedName>
</protein>
<dbReference type="PANTHER" id="PTHR43540:SF7">
    <property type="entry name" value="ISOCHORISMATASE FAMILY PROTEIN YECD"/>
    <property type="match status" value="1"/>
</dbReference>
<evidence type="ECO:0000313" key="3">
    <source>
        <dbReference type="EMBL" id="MBC3861990.1"/>
    </source>
</evidence>